<evidence type="ECO:0000313" key="2">
    <source>
        <dbReference type="EMBL" id="RRD50508.1"/>
    </source>
</evidence>
<dbReference type="Proteomes" id="UP000280935">
    <property type="component" value="Unassembled WGS sequence"/>
</dbReference>
<dbReference type="OrthoDB" id="3737851at2"/>
<comment type="caution">
    <text evidence="2">The sequence shown here is derived from an EMBL/GenBank/DDBJ whole genome shotgun (WGS) entry which is preliminary data.</text>
</comment>
<gene>
    <name evidence="2" type="ORF">EII35_03650</name>
</gene>
<accession>A0A3P1WX62</accession>
<dbReference type="AlphaFoldDB" id="A0A3P1WX62"/>
<evidence type="ECO:0000313" key="3">
    <source>
        <dbReference type="Proteomes" id="UP000280935"/>
    </source>
</evidence>
<evidence type="ECO:0000256" key="1">
    <source>
        <dbReference type="SAM" id="MobiDB-lite"/>
    </source>
</evidence>
<reference evidence="2 3" key="1">
    <citation type="submission" date="2018-11" db="EMBL/GenBank/DDBJ databases">
        <title>Genomes From Bacteria Associated with the Canine Oral Cavity: a Test Case for Automated Genome-Based Taxonomic Assignment.</title>
        <authorList>
            <person name="Coil D.A."/>
            <person name="Jospin G."/>
            <person name="Darling A.E."/>
            <person name="Wallis C."/>
            <person name="Davis I.J."/>
            <person name="Harris S."/>
            <person name="Eisen J.A."/>
            <person name="Holcombe L.J."/>
            <person name="O'Flynn C."/>
        </authorList>
    </citation>
    <scope>NUCLEOTIDE SEQUENCE [LARGE SCALE GENOMIC DNA]</scope>
    <source>
        <strain evidence="2 3">OH2822_COT-296</strain>
    </source>
</reference>
<feature type="region of interest" description="Disordered" evidence="1">
    <location>
        <begin position="1"/>
        <end position="31"/>
    </location>
</feature>
<name>A0A3P1WX62_9ACTN</name>
<dbReference type="RefSeq" id="WP_125227114.1">
    <property type="nucleotide sequence ID" value="NZ_RQYT01000005.1"/>
</dbReference>
<dbReference type="EMBL" id="RQYT01000005">
    <property type="protein sequence ID" value="RRD50508.1"/>
    <property type="molecule type" value="Genomic_DNA"/>
</dbReference>
<organism evidence="2 3">
    <name type="scientific">Arachnia propionica</name>
    <dbReference type="NCBI Taxonomy" id="1750"/>
    <lineage>
        <taxon>Bacteria</taxon>
        <taxon>Bacillati</taxon>
        <taxon>Actinomycetota</taxon>
        <taxon>Actinomycetes</taxon>
        <taxon>Propionibacteriales</taxon>
        <taxon>Propionibacteriaceae</taxon>
        <taxon>Arachnia</taxon>
    </lineage>
</organism>
<sequence length="112" mass="12631">MQALKADPMASASWEGLEQVGTSQTVNEGWKPRPPRFTRCFKLSITPEEALKTVLATAEEHGWVEDESLREYIYSRSRKKLQGFSGGLAMSPDNTGCEQYPEADFRITLDYP</sequence>
<proteinExistence type="predicted"/>
<protein>
    <submittedName>
        <fullName evidence="2">Uncharacterized protein</fullName>
    </submittedName>
</protein>